<proteinExistence type="predicted"/>
<dbReference type="SUPFAM" id="SSF49464">
    <property type="entry name" value="Carboxypeptidase regulatory domain-like"/>
    <property type="match status" value="1"/>
</dbReference>
<sequence>MKSHTALVSGFARSFISGQPIPDATISVLENKDLTFKTDSAGKFGPIEWPVGEPITLIFEKPGSFWSGYKTTQTATFIVPPEGINDNNYLKNISFQVPSNMAYKLLSFAMGGTEDSEACQVAATVTPPNTTMDDIPQGIEGVTVTLSPNVKPRTFYFGMFPIIHKTNPFIRSLKKTSLDGGVAFINVPPGDYVMEATKDDIQFSKVLIKARKGVIVNASPPNGPTMIKEPKLNEAEKTKSHFSFFKPALTIGLVTSVCIAGAVLNKSCSYSGQ</sequence>
<reference evidence="1 2" key="1">
    <citation type="submission" date="2023-02" db="EMBL/GenBank/DDBJ databases">
        <title>Genome Sequence of L. cardiaca H63T.</title>
        <authorList>
            <person name="Lopez A.E."/>
            <person name="Cianciotto N.P."/>
        </authorList>
    </citation>
    <scope>NUCLEOTIDE SEQUENCE [LARGE SCALE GENOMIC DNA]</scope>
    <source>
        <strain evidence="1 2">H63</strain>
    </source>
</reference>
<dbReference type="EMBL" id="CP119078">
    <property type="protein sequence ID" value="WED42292.1"/>
    <property type="molecule type" value="Genomic_DNA"/>
</dbReference>
<dbReference type="RefSeq" id="WP_275088117.1">
    <property type="nucleotide sequence ID" value="NZ_CP119078.1"/>
</dbReference>
<gene>
    <name evidence="1" type="ORF">PXX05_10170</name>
</gene>
<dbReference type="InterPro" id="IPR008969">
    <property type="entry name" value="CarboxyPept-like_regulatory"/>
</dbReference>
<accession>A0ABY8AT00</accession>
<evidence type="ECO:0000313" key="1">
    <source>
        <dbReference type="EMBL" id="WED42292.1"/>
    </source>
</evidence>
<evidence type="ECO:0000313" key="2">
    <source>
        <dbReference type="Proteomes" id="UP001222087"/>
    </source>
</evidence>
<organism evidence="1 2">
    <name type="scientific">Legionella cardiaca</name>
    <dbReference type="NCBI Taxonomy" id="1071983"/>
    <lineage>
        <taxon>Bacteria</taxon>
        <taxon>Pseudomonadati</taxon>
        <taxon>Pseudomonadota</taxon>
        <taxon>Gammaproteobacteria</taxon>
        <taxon>Legionellales</taxon>
        <taxon>Legionellaceae</taxon>
        <taxon>Legionella</taxon>
    </lineage>
</organism>
<protein>
    <submittedName>
        <fullName evidence="1">Carboxypeptidase regulatory-like domain-containing protein</fullName>
    </submittedName>
</protein>
<keyword evidence="2" id="KW-1185">Reference proteome</keyword>
<name>A0ABY8AT00_9GAMM</name>
<dbReference type="Proteomes" id="UP001222087">
    <property type="component" value="Chromosome"/>
</dbReference>